<evidence type="ECO:0000256" key="2">
    <source>
        <dbReference type="ARBA" id="ARBA00022475"/>
    </source>
</evidence>
<accession>A0A6P2H437</accession>
<evidence type="ECO:0000313" key="7">
    <source>
        <dbReference type="EMBL" id="VWB10785.1"/>
    </source>
</evidence>
<dbReference type="GO" id="GO:0043190">
    <property type="term" value="C:ATP-binding cassette (ABC) transporter complex"/>
    <property type="evidence" value="ECO:0007669"/>
    <property type="project" value="InterPro"/>
</dbReference>
<dbReference type="Pfam" id="PF00005">
    <property type="entry name" value="ABC_tran"/>
    <property type="match status" value="1"/>
</dbReference>
<keyword evidence="1" id="KW-0813">Transport</keyword>
<dbReference type="SUPFAM" id="SSF52540">
    <property type="entry name" value="P-loop containing nucleoside triphosphate hydrolases"/>
    <property type="match status" value="1"/>
</dbReference>
<dbReference type="AlphaFoldDB" id="A0A6P2H437"/>
<keyword evidence="5" id="KW-0067">ATP-binding</keyword>
<dbReference type="Pfam" id="PF08402">
    <property type="entry name" value="TOBE_2"/>
    <property type="match status" value="1"/>
</dbReference>
<keyword evidence="3" id="KW-0472">Membrane</keyword>
<dbReference type="PROSITE" id="PS00211">
    <property type="entry name" value="ABC_TRANSPORTER_1"/>
    <property type="match status" value="1"/>
</dbReference>
<gene>
    <name evidence="7" type="ORF">BLA13014_00206</name>
</gene>
<dbReference type="GO" id="GO:0015697">
    <property type="term" value="P:quaternary ammonium group transport"/>
    <property type="evidence" value="ECO:0007669"/>
    <property type="project" value="UniProtKB-ARBA"/>
</dbReference>
<dbReference type="GO" id="GO:0005524">
    <property type="term" value="F:ATP binding"/>
    <property type="evidence" value="ECO:0007669"/>
    <property type="project" value="UniProtKB-KW"/>
</dbReference>
<keyword evidence="4" id="KW-0547">Nucleotide-binding</keyword>
<keyword evidence="3" id="KW-0997">Cell inner membrane</keyword>
<name>A0A6P2H437_9BURK</name>
<dbReference type="InterPro" id="IPR008995">
    <property type="entry name" value="Mo/tungstate-bd_C_term_dom"/>
</dbReference>
<feature type="domain" description="ABC transporter" evidence="6">
    <location>
        <begin position="8"/>
        <end position="238"/>
    </location>
</feature>
<dbReference type="FunFam" id="3.40.50.300:FF:000425">
    <property type="entry name" value="Probable ABC transporter, ATP-binding subunit"/>
    <property type="match status" value="1"/>
</dbReference>
<evidence type="ECO:0000256" key="1">
    <source>
        <dbReference type="ARBA" id="ARBA00022448"/>
    </source>
</evidence>
<evidence type="ECO:0000256" key="4">
    <source>
        <dbReference type="ARBA" id="ARBA00022741"/>
    </source>
</evidence>
<reference evidence="7 8" key="1">
    <citation type="submission" date="2019-09" db="EMBL/GenBank/DDBJ databases">
        <authorList>
            <person name="Depoorter E."/>
        </authorList>
    </citation>
    <scope>NUCLEOTIDE SEQUENCE [LARGE SCALE GENOMIC DNA]</scope>
    <source>
        <strain evidence="7">LMG 13014</strain>
    </source>
</reference>
<dbReference type="InterPro" id="IPR003439">
    <property type="entry name" value="ABC_transporter-like_ATP-bd"/>
</dbReference>
<dbReference type="PANTHER" id="PTHR42781:SF4">
    <property type="entry name" value="SPERMIDINE_PUTRESCINE IMPORT ATP-BINDING PROTEIN POTA"/>
    <property type="match status" value="1"/>
</dbReference>
<organism evidence="7 8">
    <name type="scientific">Burkholderia aenigmatica</name>
    <dbReference type="NCBI Taxonomy" id="2015348"/>
    <lineage>
        <taxon>Bacteria</taxon>
        <taxon>Pseudomonadati</taxon>
        <taxon>Pseudomonadota</taxon>
        <taxon>Betaproteobacteria</taxon>
        <taxon>Burkholderiales</taxon>
        <taxon>Burkholderiaceae</taxon>
        <taxon>Burkholderia</taxon>
        <taxon>Burkholderia cepacia complex</taxon>
    </lineage>
</organism>
<dbReference type="GO" id="GO:0016887">
    <property type="term" value="F:ATP hydrolysis activity"/>
    <property type="evidence" value="ECO:0007669"/>
    <property type="project" value="InterPro"/>
</dbReference>
<dbReference type="PROSITE" id="PS50893">
    <property type="entry name" value="ABC_TRANSPORTER_2"/>
    <property type="match status" value="1"/>
</dbReference>
<evidence type="ECO:0000256" key="5">
    <source>
        <dbReference type="ARBA" id="ARBA00022840"/>
    </source>
</evidence>
<dbReference type="InterPro" id="IPR050093">
    <property type="entry name" value="ABC_SmlMolc_Importer"/>
</dbReference>
<dbReference type="InterPro" id="IPR027417">
    <property type="entry name" value="P-loop_NTPase"/>
</dbReference>
<evidence type="ECO:0000259" key="6">
    <source>
        <dbReference type="PROSITE" id="PS50893"/>
    </source>
</evidence>
<dbReference type="InterPro" id="IPR003593">
    <property type="entry name" value="AAA+_ATPase"/>
</dbReference>
<dbReference type="SUPFAM" id="SSF50331">
    <property type="entry name" value="MOP-like"/>
    <property type="match status" value="1"/>
</dbReference>
<protein>
    <submittedName>
        <fullName evidence="7">ABC transporter</fullName>
    </submittedName>
</protein>
<dbReference type="Gene3D" id="3.40.50.300">
    <property type="entry name" value="P-loop containing nucleotide triphosphate hydrolases"/>
    <property type="match status" value="1"/>
</dbReference>
<dbReference type="InterPro" id="IPR013611">
    <property type="entry name" value="Transp-assoc_OB_typ2"/>
</dbReference>
<dbReference type="SMART" id="SM00382">
    <property type="entry name" value="AAA"/>
    <property type="match status" value="1"/>
</dbReference>
<proteinExistence type="predicted"/>
<dbReference type="Proteomes" id="UP000494261">
    <property type="component" value="Unassembled WGS sequence"/>
</dbReference>
<evidence type="ECO:0000313" key="8">
    <source>
        <dbReference type="Proteomes" id="UP000494261"/>
    </source>
</evidence>
<sequence>MTTSGAHIEFRGVQKRYGSMTAVEHFDAVIEPGSFVTLLGSSGSGKTTLLNMLAGFIEPTAGDILLDGKSIVSLAPEARNIGMVFQNYSLFPHMNVAQNVAFPLAMRKVRKSDAERMVADALAAVQLSSLARRMPRELSGGQQQRVAVARAISFGPRVLLMDEPLGALDLKLREALQFEIKRIQRSTGSTVVYVTHDQSEAMSMSDEIIILSEGRLVQRGSPKAVYDEPVNAFVATFVGQSNTAAARRRGKVLGVPDWGLEIAADALTGAHDCAAPAVALRPEKIRLSAPDHPVTDAEVSAAATIENVQMFGNNLMVHLRLASGKLLLAQQFRTTASDRDNLFVIGAPVRARFNIDDLLVLND</sequence>
<dbReference type="PANTHER" id="PTHR42781">
    <property type="entry name" value="SPERMIDINE/PUTRESCINE IMPORT ATP-BINDING PROTEIN POTA"/>
    <property type="match status" value="1"/>
</dbReference>
<keyword evidence="2" id="KW-1003">Cell membrane</keyword>
<dbReference type="EMBL" id="CABVQC010000001">
    <property type="protein sequence ID" value="VWB10785.1"/>
    <property type="molecule type" value="Genomic_DNA"/>
</dbReference>
<dbReference type="GO" id="GO:0022857">
    <property type="term" value="F:transmembrane transporter activity"/>
    <property type="evidence" value="ECO:0007669"/>
    <property type="project" value="InterPro"/>
</dbReference>
<dbReference type="InterPro" id="IPR017871">
    <property type="entry name" value="ABC_transporter-like_CS"/>
</dbReference>
<evidence type="ECO:0000256" key="3">
    <source>
        <dbReference type="ARBA" id="ARBA00022519"/>
    </source>
</evidence>